<feature type="transmembrane region" description="Helical" evidence="1">
    <location>
        <begin position="137"/>
        <end position="155"/>
    </location>
</feature>
<dbReference type="EMBL" id="JADJNC010000011">
    <property type="protein sequence ID" value="MBK7422998.1"/>
    <property type="molecule type" value="Genomic_DNA"/>
</dbReference>
<dbReference type="Pfam" id="PF11911">
    <property type="entry name" value="DUF3429"/>
    <property type="match status" value="1"/>
</dbReference>
<proteinExistence type="predicted"/>
<dbReference type="Proteomes" id="UP000886602">
    <property type="component" value="Unassembled WGS sequence"/>
</dbReference>
<reference evidence="2" key="1">
    <citation type="submission" date="2020-10" db="EMBL/GenBank/DDBJ databases">
        <title>Connecting structure to function with the recovery of over 1000 high-quality activated sludge metagenome-assembled genomes encoding full-length rRNA genes using long-read sequencing.</title>
        <authorList>
            <person name="Singleton C.M."/>
            <person name="Petriglieri F."/>
            <person name="Kristensen J.M."/>
            <person name="Kirkegaard R.H."/>
            <person name="Michaelsen T.Y."/>
            <person name="Andersen M.H."/>
            <person name="Karst S.M."/>
            <person name="Dueholm M.S."/>
            <person name="Nielsen P.H."/>
            <person name="Albertsen M."/>
        </authorList>
    </citation>
    <scope>NUCLEOTIDE SEQUENCE</scope>
    <source>
        <strain evidence="2">EsbW_18-Q3-R4-48_MAXAC.044</strain>
    </source>
</reference>
<evidence type="ECO:0000256" key="1">
    <source>
        <dbReference type="SAM" id="Phobius"/>
    </source>
</evidence>
<dbReference type="PANTHER" id="PTHR15887">
    <property type="entry name" value="TRANSMEMBRANE PROTEIN 69"/>
    <property type="match status" value="1"/>
</dbReference>
<evidence type="ECO:0000313" key="3">
    <source>
        <dbReference type="Proteomes" id="UP000886602"/>
    </source>
</evidence>
<protein>
    <submittedName>
        <fullName evidence="2">DUF3429 domain-containing protein</fullName>
    </submittedName>
</protein>
<gene>
    <name evidence="2" type="ORF">IPJ48_07835</name>
</gene>
<feature type="transmembrane region" description="Helical" evidence="1">
    <location>
        <begin position="45"/>
        <end position="63"/>
    </location>
</feature>
<comment type="caution">
    <text evidence="2">The sequence shown here is derived from an EMBL/GenBank/DDBJ whole genome shotgun (WGS) entry which is preliminary data.</text>
</comment>
<keyword evidence="1" id="KW-0472">Membrane</keyword>
<keyword evidence="1" id="KW-0812">Transmembrane</keyword>
<feature type="transmembrane region" description="Helical" evidence="1">
    <location>
        <begin position="12"/>
        <end position="33"/>
    </location>
</feature>
<organism evidence="2 3">
    <name type="scientific">Candidatus Propionivibrio dominans</name>
    <dbReference type="NCBI Taxonomy" id="2954373"/>
    <lineage>
        <taxon>Bacteria</taxon>
        <taxon>Pseudomonadati</taxon>
        <taxon>Pseudomonadota</taxon>
        <taxon>Betaproteobacteria</taxon>
        <taxon>Rhodocyclales</taxon>
        <taxon>Rhodocyclaceae</taxon>
        <taxon>Propionivibrio</taxon>
    </lineage>
</organism>
<dbReference type="InterPro" id="IPR021836">
    <property type="entry name" value="DUF3429"/>
</dbReference>
<sequence>MNSTQPASLPSTVAWLGYGGLLPFIFLALAIFVDDRHAAMYSSALISYGAVILSFVGALHWGFAMTLSELNHESSLHRRNACFIWSVVPAMLAWPALLLSPILASILLITGFVAHLLQDTRLGAHASLPAWYLPLRFRLSLIACLCLAAGALAQFR</sequence>
<keyword evidence="1" id="KW-1133">Transmembrane helix</keyword>
<evidence type="ECO:0000313" key="2">
    <source>
        <dbReference type="EMBL" id="MBK7422998.1"/>
    </source>
</evidence>
<feature type="transmembrane region" description="Helical" evidence="1">
    <location>
        <begin position="83"/>
        <end position="116"/>
    </location>
</feature>
<accession>A0A9D7FBW2</accession>
<dbReference type="PANTHER" id="PTHR15887:SF1">
    <property type="entry name" value="TRANSMEMBRANE PROTEIN 69"/>
    <property type="match status" value="1"/>
</dbReference>
<name>A0A9D7FBW2_9RHOO</name>
<dbReference type="AlphaFoldDB" id="A0A9D7FBW2"/>